<dbReference type="InterPro" id="IPR006350">
    <property type="entry name" value="Intron_endoG1"/>
</dbReference>
<evidence type="ECO:0000313" key="1">
    <source>
        <dbReference type="EMBL" id="QIC20183.1"/>
    </source>
</evidence>
<organism evidence="1">
    <name type="scientific">Tricholoma bakamatsutake</name>
    <dbReference type="NCBI Taxonomy" id="51221"/>
    <lineage>
        <taxon>Eukaryota</taxon>
        <taxon>Fungi</taxon>
        <taxon>Dikarya</taxon>
        <taxon>Basidiomycota</taxon>
        <taxon>Agaricomycotina</taxon>
        <taxon>Agaricomycetes</taxon>
        <taxon>Agaricomycetidae</taxon>
        <taxon>Agaricales</taxon>
        <taxon>Tricholomatineae</taxon>
        <taxon>Tricholomataceae</taxon>
        <taxon>Tricholoma</taxon>
    </lineage>
</organism>
<proteinExistence type="predicted"/>
<dbReference type="GO" id="GO:0004519">
    <property type="term" value="F:endonuclease activity"/>
    <property type="evidence" value="ECO:0007669"/>
    <property type="project" value="UniProtKB-KW"/>
</dbReference>
<dbReference type="EMBL" id="MN873035">
    <property type="protein sequence ID" value="QIC20183.1"/>
    <property type="molecule type" value="Genomic_DNA"/>
</dbReference>
<protein>
    <submittedName>
        <fullName evidence="1">GIY-YIG homing endonuclease</fullName>
    </submittedName>
</protein>
<dbReference type="SUPFAM" id="SSF82771">
    <property type="entry name" value="GIY-YIG endonuclease"/>
    <property type="match status" value="1"/>
</dbReference>
<keyword evidence="1" id="KW-0540">Nuclease</keyword>
<dbReference type="AlphaFoldDB" id="A0A6C0W4J0"/>
<dbReference type="RefSeq" id="YP_009739340.1">
    <property type="nucleotide sequence ID" value="NC_046499.1"/>
</dbReference>
<accession>A0A6C0W4J0</accession>
<name>A0A6C0W4J0_9AGAR</name>
<dbReference type="GeneID" id="44802765"/>
<dbReference type="Gene3D" id="3.40.1440.10">
    <property type="entry name" value="GIY-YIG endonuclease"/>
    <property type="match status" value="1"/>
</dbReference>
<keyword evidence="1" id="KW-0378">Hydrolase</keyword>
<dbReference type="InterPro" id="IPR035901">
    <property type="entry name" value="GIY-YIG_endonuc_sf"/>
</dbReference>
<reference evidence="1" key="1">
    <citation type="journal article" date="2021" name="Front. Genet.">
        <title>Comparative Mitogenomic Analysis Reveals Dynamics of Intron Within and Between Tricholoma Species and Phylogeny of Basidiomycota.</title>
        <authorList>
            <person name="Huang W."/>
            <person name="Feng H."/>
            <person name="Tu W."/>
            <person name="Xiong C."/>
            <person name="Jin X."/>
            <person name="Li P."/>
            <person name="Wang X."/>
            <person name="Li Q."/>
        </authorList>
    </citation>
    <scope>NUCLEOTIDE SEQUENCE</scope>
</reference>
<keyword evidence="1" id="KW-0255">Endonuclease</keyword>
<dbReference type="SUPFAM" id="SSF64496">
    <property type="entry name" value="DNA-binding domain of intron-encoded endonucleases"/>
    <property type="match status" value="1"/>
</dbReference>
<geneLocation type="mitochondrion" evidence="1"/>
<gene>
    <name evidence="1" type="primary">orf274</name>
</gene>
<keyword evidence="1" id="KW-0496">Mitochondrion</keyword>
<dbReference type="NCBIfam" id="TIGR01453">
    <property type="entry name" value="grpIintron_endo"/>
    <property type="match status" value="1"/>
</dbReference>
<sequence length="274" mass="31884">MYLIISYYVEIVTDSYILLSLPPIIPYGPHLNPIFLTKPLRIYAPKLNRNLIGTDNRKRTIIYQWFNLINGKIYIGSGWNGSTRLLSYWLPSLLKRNFPIYNSLSFYTHNNFILAILEDLGNTGSVTKEFMLFREQYYLDILFSQYRLLALNLSPTAGTTLGYKHKPQFSLKRVGHLNPMYGHIYSPEFIYMKIRDKTGINNPQIGVKKSVKTIAKLTKLVYVYKIKDMSFIGSYPTVQCSKKFKMGKDTLIKYLKNGQPFKGKLFSRVKLHNF</sequence>
<dbReference type="CDD" id="cd10445">
    <property type="entry name" value="GIY-YIG_bI1_like"/>
    <property type="match status" value="1"/>
</dbReference>